<dbReference type="Pfam" id="PF01494">
    <property type="entry name" value="FAD_binding_3"/>
    <property type="match status" value="1"/>
</dbReference>
<dbReference type="InterPro" id="IPR050641">
    <property type="entry name" value="RIFMO-like"/>
</dbReference>
<dbReference type="PRINTS" id="PR00420">
    <property type="entry name" value="RNGMNOXGNASE"/>
</dbReference>
<name>A0A382AF22_9ZZZZ</name>
<evidence type="ECO:0000313" key="5">
    <source>
        <dbReference type="EMBL" id="SVB00108.1"/>
    </source>
</evidence>
<dbReference type="AlphaFoldDB" id="A0A382AF22"/>
<evidence type="ECO:0000256" key="1">
    <source>
        <dbReference type="ARBA" id="ARBA00001974"/>
    </source>
</evidence>
<dbReference type="GO" id="GO:0016709">
    <property type="term" value="F:oxidoreductase activity, acting on paired donors, with incorporation or reduction of molecular oxygen, NAD(P)H as one donor, and incorporation of one atom of oxygen"/>
    <property type="evidence" value="ECO:0007669"/>
    <property type="project" value="UniProtKB-ARBA"/>
</dbReference>
<keyword evidence="3" id="KW-0274">FAD</keyword>
<dbReference type="Gene3D" id="3.30.9.10">
    <property type="entry name" value="D-Amino Acid Oxidase, subunit A, domain 2"/>
    <property type="match status" value="1"/>
</dbReference>
<organism evidence="5">
    <name type="scientific">marine metagenome</name>
    <dbReference type="NCBI Taxonomy" id="408172"/>
    <lineage>
        <taxon>unclassified sequences</taxon>
        <taxon>metagenomes</taxon>
        <taxon>ecological metagenomes</taxon>
    </lineage>
</organism>
<accession>A0A382AF22</accession>
<dbReference type="PANTHER" id="PTHR43004:SF19">
    <property type="entry name" value="BINDING MONOOXYGENASE, PUTATIVE (JCVI)-RELATED"/>
    <property type="match status" value="1"/>
</dbReference>
<reference evidence="5" key="1">
    <citation type="submission" date="2018-05" db="EMBL/GenBank/DDBJ databases">
        <authorList>
            <person name="Lanie J.A."/>
            <person name="Ng W.-L."/>
            <person name="Kazmierczak K.M."/>
            <person name="Andrzejewski T.M."/>
            <person name="Davidsen T.M."/>
            <person name="Wayne K.J."/>
            <person name="Tettelin H."/>
            <person name="Glass J.I."/>
            <person name="Rusch D."/>
            <person name="Podicherti R."/>
            <person name="Tsui H.-C.T."/>
            <person name="Winkler M.E."/>
        </authorList>
    </citation>
    <scope>NUCLEOTIDE SEQUENCE</scope>
</reference>
<dbReference type="InterPro" id="IPR036188">
    <property type="entry name" value="FAD/NAD-bd_sf"/>
</dbReference>
<feature type="domain" description="FAD-binding" evidence="4">
    <location>
        <begin position="3"/>
        <end position="241"/>
    </location>
</feature>
<dbReference type="EMBL" id="UINC01025118">
    <property type="protein sequence ID" value="SVB00108.1"/>
    <property type="molecule type" value="Genomic_DNA"/>
</dbReference>
<proteinExistence type="predicted"/>
<evidence type="ECO:0000256" key="3">
    <source>
        <dbReference type="ARBA" id="ARBA00022827"/>
    </source>
</evidence>
<sequence length="299" mass="33113">MIECPILIVGGGPAGLNLALNLAWWETPCLLVNDKTDTPNHPQGNSHNARTMEHYRRLGIANDIRHVGLPPDHCGDAIFVTRINSHEIGRIKLPTNRERLAPDFPELEITPEPTHRASQMYVEAILKKHAASQEKIDLRFGWQLSEFKENADHVIAVIENVASGELETINCTQMVACDGANSSVRKALGINYEGKSGEEVDFMMGQMLSVYFHAPELYKIMKTDAPWQFHTINPDGRTSIVGLNGKSDFLAWAKIPPGVSPENIDPKSVIYAAVGQELEIEIISAKPWTAGLSLVAERY</sequence>
<feature type="non-terminal residue" evidence="5">
    <location>
        <position position="299"/>
    </location>
</feature>
<dbReference type="PANTHER" id="PTHR43004">
    <property type="entry name" value="TRK SYSTEM POTASSIUM UPTAKE PROTEIN"/>
    <property type="match status" value="1"/>
</dbReference>
<evidence type="ECO:0000256" key="2">
    <source>
        <dbReference type="ARBA" id="ARBA00022630"/>
    </source>
</evidence>
<evidence type="ECO:0000259" key="4">
    <source>
        <dbReference type="Pfam" id="PF01494"/>
    </source>
</evidence>
<dbReference type="Gene3D" id="3.50.50.60">
    <property type="entry name" value="FAD/NAD(P)-binding domain"/>
    <property type="match status" value="1"/>
</dbReference>
<gene>
    <name evidence="5" type="ORF">METZ01_LOCUS152962</name>
</gene>
<dbReference type="InterPro" id="IPR002938">
    <property type="entry name" value="FAD-bd"/>
</dbReference>
<keyword evidence="2" id="KW-0285">Flavoprotein</keyword>
<comment type="cofactor">
    <cofactor evidence="1">
        <name>FAD</name>
        <dbReference type="ChEBI" id="CHEBI:57692"/>
    </cofactor>
</comment>
<dbReference type="SUPFAM" id="SSF51905">
    <property type="entry name" value="FAD/NAD(P)-binding domain"/>
    <property type="match status" value="1"/>
</dbReference>
<dbReference type="GO" id="GO:0071949">
    <property type="term" value="F:FAD binding"/>
    <property type="evidence" value="ECO:0007669"/>
    <property type="project" value="InterPro"/>
</dbReference>
<protein>
    <recommendedName>
        <fullName evidence="4">FAD-binding domain-containing protein</fullName>
    </recommendedName>
</protein>